<gene>
    <name evidence="2" type="ORF">GALL_420470</name>
</gene>
<reference evidence="2" key="1">
    <citation type="submission" date="2016-10" db="EMBL/GenBank/DDBJ databases">
        <title>Sequence of Gallionella enrichment culture.</title>
        <authorList>
            <person name="Poehlein A."/>
            <person name="Muehling M."/>
            <person name="Daniel R."/>
        </authorList>
    </citation>
    <scope>NUCLEOTIDE SEQUENCE</scope>
</reference>
<accession>A0A1J5Q8D7</accession>
<evidence type="ECO:0000259" key="1">
    <source>
        <dbReference type="Pfam" id="PF19843"/>
    </source>
</evidence>
<sequence length="114" mass="12478">MLQTGDLNEWDAMSFPTCRYCVATRRYITSARSSGETFTGSVISTEVVRVHELNELVGGYPVDLRVTQGPTAHLDASGSTIESGDTWTEVMRFETVFHGDSWTILDAAVLDGVS</sequence>
<dbReference type="Pfam" id="PF19843">
    <property type="entry name" value="DUF6318"/>
    <property type="match status" value="1"/>
</dbReference>
<feature type="domain" description="DUF6318" evidence="1">
    <location>
        <begin position="1"/>
        <end position="106"/>
    </location>
</feature>
<evidence type="ECO:0000313" key="2">
    <source>
        <dbReference type="EMBL" id="OIQ76279.1"/>
    </source>
</evidence>
<proteinExistence type="predicted"/>
<dbReference type="EMBL" id="MLJW01001914">
    <property type="protein sequence ID" value="OIQ76279.1"/>
    <property type="molecule type" value="Genomic_DNA"/>
</dbReference>
<dbReference type="AlphaFoldDB" id="A0A1J5Q8D7"/>
<protein>
    <recommendedName>
        <fullName evidence="1">DUF6318 domain-containing protein</fullName>
    </recommendedName>
</protein>
<name>A0A1J5Q8D7_9ZZZZ</name>
<comment type="caution">
    <text evidence="2">The sequence shown here is derived from an EMBL/GenBank/DDBJ whole genome shotgun (WGS) entry which is preliminary data.</text>
</comment>
<organism evidence="2">
    <name type="scientific">mine drainage metagenome</name>
    <dbReference type="NCBI Taxonomy" id="410659"/>
    <lineage>
        <taxon>unclassified sequences</taxon>
        <taxon>metagenomes</taxon>
        <taxon>ecological metagenomes</taxon>
    </lineage>
</organism>
<dbReference type="InterPro" id="IPR046281">
    <property type="entry name" value="DUF6318"/>
</dbReference>